<keyword evidence="3" id="KW-1185">Reference proteome</keyword>
<feature type="transmembrane region" description="Helical" evidence="1">
    <location>
        <begin position="62"/>
        <end position="82"/>
    </location>
</feature>
<proteinExistence type="predicted"/>
<evidence type="ECO:0000313" key="3">
    <source>
        <dbReference type="Proteomes" id="UP000233837"/>
    </source>
</evidence>
<dbReference type="AlphaFoldDB" id="A0A2I0XIY7"/>
<gene>
    <name evidence="2" type="ORF">MA16_Dca026660</name>
</gene>
<keyword evidence="1" id="KW-0472">Membrane</keyword>
<name>A0A2I0XIY7_9ASPA</name>
<feature type="transmembrane region" description="Helical" evidence="1">
    <location>
        <begin position="131"/>
        <end position="150"/>
    </location>
</feature>
<evidence type="ECO:0000256" key="1">
    <source>
        <dbReference type="SAM" id="Phobius"/>
    </source>
</evidence>
<dbReference type="Proteomes" id="UP000233837">
    <property type="component" value="Unassembled WGS sequence"/>
</dbReference>
<dbReference type="EMBL" id="KZ501838">
    <property type="protein sequence ID" value="PKU87870.1"/>
    <property type="molecule type" value="Genomic_DNA"/>
</dbReference>
<keyword evidence="1" id="KW-1133">Transmembrane helix</keyword>
<sequence length="194" mass="22097">MGDLFVFLAGGDSVMGVGLLLLSWWHWEFGFLLLMVMVAVGWCWSIFFGLMLFVLLTELLEFINWWVFCVFNGCVLGLMGAGGCNPGAWGNWDVWLLLVGLFSGKAMIWLRSLWKVFWLKMLGDWWCGFNSLEFCFLTVFLLFNGLRVFLRMPCRVIGKAWNKRLLAATQGAVKTGGKKIKIMVEDCLSIEDHA</sequence>
<accession>A0A2I0XIY7</accession>
<evidence type="ECO:0000313" key="2">
    <source>
        <dbReference type="EMBL" id="PKU87870.1"/>
    </source>
</evidence>
<organism evidence="2 3">
    <name type="scientific">Dendrobium catenatum</name>
    <dbReference type="NCBI Taxonomy" id="906689"/>
    <lineage>
        <taxon>Eukaryota</taxon>
        <taxon>Viridiplantae</taxon>
        <taxon>Streptophyta</taxon>
        <taxon>Embryophyta</taxon>
        <taxon>Tracheophyta</taxon>
        <taxon>Spermatophyta</taxon>
        <taxon>Magnoliopsida</taxon>
        <taxon>Liliopsida</taxon>
        <taxon>Asparagales</taxon>
        <taxon>Orchidaceae</taxon>
        <taxon>Epidendroideae</taxon>
        <taxon>Malaxideae</taxon>
        <taxon>Dendrobiinae</taxon>
        <taxon>Dendrobium</taxon>
    </lineage>
</organism>
<feature type="transmembrane region" description="Helical" evidence="1">
    <location>
        <begin position="32"/>
        <end position="56"/>
    </location>
</feature>
<feature type="transmembrane region" description="Helical" evidence="1">
    <location>
        <begin position="94"/>
        <end position="111"/>
    </location>
</feature>
<keyword evidence="1" id="KW-0812">Transmembrane</keyword>
<reference evidence="2 3" key="2">
    <citation type="journal article" date="2017" name="Nature">
        <title>The Apostasia genome and the evolution of orchids.</title>
        <authorList>
            <person name="Zhang G.Q."/>
            <person name="Liu K.W."/>
            <person name="Li Z."/>
            <person name="Lohaus R."/>
            <person name="Hsiao Y.Y."/>
            <person name="Niu S.C."/>
            <person name="Wang J.Y."/>
            <person name="Lin Y.C."/>
            <person name="Xu Q."/>
            <person name="Chen L.J."/>
            <person name="Yoshida K."/>
            <person name="Fujiwara S."/>
            <person name="Wang Z.W."/>
            <person name="Zhang Y.Q."/>
            <person name="Mitsuda N."/>
            <person name="Wang M."/>
            <person name="Liu G.H."/>
            <person name="Pecoraro L."/>
            <person name="Huang H.X."/>
            <person name="Xiao X.J."/>
            <person name="Lin M."/>
            <person name="Wu X.Y."/>
            <person name="Wu W.L."/>
            <person name="Chen Y.Y."/>
            <person name="Chang S.B."/>
            <person name="Sakamoto S."/>
            <person name="Ohme-Takagi M."/>
            <person name="Yagi M."/>
            <person name="Zeng S.J."/>
            <person name="Shen C.Y."/>
            <person name="Yeh C.M."/>
            <person name="Luo Y.B."/>
            <person name="Tsai W.C."/>
            <person name="Van de Peer Y."/>
            <person name="Liu Z.J."/>
        </authorList>
    </citation>
    <scope>NUCLEOTIDE SEQUENCE [LARGE SCALE GENOMIC DNA]</scope>
    <source>
        <tissue evidence="2">The whole plant</tissue>
    </source>
</reference>
<reference evidence="2 3" key="1">
    <citation type="journal article" date="2016" name="Sci. Rep.">
        <title>The Dendrobium catenatum Lindl. genome sequence provides insights into polysaccharide synthase, floral development and adaptive evolution.</title>
        <authorList>
            <person name="Zhang G.Q."/>
            <person name="Xu Q."/>
            <person name="Bian C."/>
            <person name="Tsai W.C."/>
            <person name="Yeh C.M."/>
            <person name="Liu K.W."/>
            <person name="Yoshida K."/>
            <person name="Zhang L.S."/>
            <person name="Chang S.B."/>
            <person name="Chen F."/>
            <person name="Shi Y."/>
            <person name="Su Y.Y."/>
            <person name="Zhang Y.Q."/>
            <person name="Chen L.J."/>
            <person name="Yin Y."/>
            <person name="Lin M."/>
            <person name="Huang H."/>
            <person name="Deng H."/>
            <person name="Wang Z.W."/>
            <person name="Zhu S.L."/>
            <person name="Zhao X."/>
            <person name="Deng C."/>
            <person name="Niu S.C."/>
            <person name="Huang J."/>
            <person name="Wang M."/>
            <person name="Liu G.H."/>
            <person name="Yang H.J."/>
            <person name="Xiao X.J."/>
            <person name="Hsiao Y.Y."/>
            <person name="Wu W.L."/>
            <person name="Chen Y.Y."/>
            <person name="Mitsuda N."/>
            <person name="Ohme-Takagi M."/>
            <person name="Luo Y.B."/>
            <person name="Van de Peer Y."/>
            <person name="Liu Z.J."/>
        </authorList>
    </citation>
    <scope>NUCLEOTIDE SEQUENCE [LARGE SCALE GENOMIC DNA]</scope>
    <source>
        <tissue evidence="2">The whole plant</tissue>
    </source>
</reference>
<evidence type="ECO:0008006" key="4">
    <source>
        <dbReference type="Google" id="ProtNLM"/>
    </source>
</evidence>
<protein>
    <recommendedName>
        <fullName evidence="4">Transmembrane protein</fullName>
    </recommendedName>
</protein>
<feature type="transmembrane region" description="Helical" evidence="1">
    <location>
        <begin position="6"/>
        <end position="25"/>
    </location>
</feature>